<gene>
    <name evidence="7" type="ORF">FLK61_33540</name>
</gene>
<evidence type="ECO:0000256" key="5">
    <source>
        <dbReference type="ARBA" id="ARBA00048782"/>
    </source>
</evidence>
<name>A0A859FF63_9BACI</name>
<dbReference type="InterPro" id="IPR036509">
    <property type="entry name" value="Met_Sox_Rdtase_MsrA_sf"/>
</dbReference>
<evidence type="ECO:0000313" key="7">
    <source>
        <dbReference type="EMBL" id="QKS71611.1"/>
    </source>
</evidence>
<dbReference type="AlphaFoldDB" id="A0A859FF63"/>
<dbReference type="PANTHER" id="PTHR43774:SF1">
    <property type="entry name" value="PEPTIDE METHIONINE SULFOXIDE REDUCTASE MSRA 2"/>
    <property type="match status" value="1"/>
</dbReference>
<dbReference type="KEGG" id="psua:FLK61_33540"/>
<feature type="domain" description="Peptide methionine sulphoxide reductase MsrA" evidence="6">
    <location>
        <begin position="2"/>
        <end position="117"/>
    </location>
</feature>
<dbReference type="GO" id="GO:0008113">
    <property type="term" value="F:peptide-methionine (S)-S-oxide reductase activity"/>
    <property type="evidence" value="ECO:0007669"/>
    <property type="project" value="UniProtKB-EC"/>
</dbReference>
<proteinExistence type="inferred from homology"/>
<comment type="catalytic activity">
    <reaction evidence="4">
        <text>L-methionyl-[protein] + [thioredoxin]-disulfide + H2O = L-methionyl-(S)-S-oxide-[protein] + [thioredoxin]-dithiol</text>
        <dbReference type="Rhea" id="RHEA:14217"/>
        <dbReference type="Rhea" id="RHEA-COMP:10698"/>
        <dbReference type="Rhea" id="RHEA-COMP:10700"/>
        <dbReference type="Rhea" id="RHEA-COMP:12313"/>
        <dbReference type="Rhea" id="RHEA-COMP:12315"/>
        <dbReference type="ChEBI" id="CHEBI:15377"/>
        <dbReference type="ChEBI" id="CHEBI:16044"/>
        <dbReference type="ChEBI" id="CHEBI:29950"/>
        <dbReference type="ChEBI" id="CHEBI:44120"/>
        <dbReference type="ChEBI" id="CHEBI:50058"/>
        <dbReference type="EC" id="1.8.4.11"/>
    </reaction>
</comment>
<dbReference type="SUPFAM" id="SSF55068">
    <property type="entry name" value="Peptide methionine sulfoxide reductase"/>
    <property type="match status" value="1"/>
</dbReference>
<dbReference type="Gene3D" id="3.30.1060.10">
    <property type="entry name" value="Peptide methionine sulphoxide reductase MsrA"/>
    <property type="match status" value="1"/>
</dbReference>
<dbReference type="InterPro" id="IPR002569">
    <property type="entry name" value="Met_Sox_Rdtase_MsrA_dom"/>
</dbReference>
<accession>A0A859FF63</accession>
<evidence type="ECO:0000259" key="6">
    <source>
        <dbReference type="Pfam" id="PF01625"/>
    </source>
</evidence>
<evidence type="ECO:0000256" key="2">
    <source>
        <dbReference type="ARBA" id="ARBA00012502"/>
    </source>
</evidence>
<evidence type="ECO:0000256" key="3">
    <source>
        <dbReference type="ARBA" id="ARBA00023002"/>
    </source>
</evidence>
<dbReference type="EMBL" id="CP041372">
    <property type="protein sequence ID" value="QKS71611.1"/>
    <property type="molecule type" value="Genomic_DNA"/>
</dbReference>
<dbReference type="Proteomes" id="UP000318138">
    <property type="component" value="Chromosome"/>
</dbReference>
<dbReference type="Pfam" id="PF01625">
    <property type="entry name" value="PMSR"/>
    <property type="match status" value="1"/>
</dbReference>
<comment type="similarity">
    <text evidence="1">Belongs to the MsrA Met sulfoxide reductase family.</text>
</comment>
<evidence type="ECO:0000256" key="1">
    <source>
        <dbReference type="ARBA" id="ARBA00005591"/>
    </source>
</evidence>
<comment type="catalytic activity">
    <reaction evidence="5">
        <text>[thioredoxin]-disulfide + L-methionine + H2O = L-methionine (S)-S-oxide + [thioredoxin]-dithiol</text>
        <dbReference type="Rhea" id="RHEA:19993"/>
        <dbReference type="Rhea" id="RHEA-COMP:10698"/>
        <dbReference type="Rhea" id="RHEA-COMP:10700"/>
        <dbReference type="ChEBI" id="CHEBI:15377"/>
        <dbReference type="ChEBI" id="CHEBI:29950"/>
        <dbReference type="ChEBI" id="CHEBI:50058"/>
        <dbReference type="ChEBI" id="CHEBI:57844"/>
        <dbReference type="ChEBI" id="CHEBI:58772"/>
        <dbReference type="EC" id="1.8.4.11"/>
    </reaction>
</comment>
<sequence>MRTRVGYAGGNAENPTYKEMGDHSETLQIDIDPSIITGEEVLDLFWDLHSGKQHGYRDRQYRSVLLYENNRQKEIAIERMKKWEKKKGHLIETEIAPLTSFTLAEDYHQKYRLKRYKKVTLSLLECFKTHEAFNHAMLTARLNGLASGVGTKAGIIKELKQSVHMPDQQEQLKLIASLKW</sequence>
<dbReference type="PANTHER" id="PTHR43774">
    <property type="entry name" value="PEPTIDE METHIONINE SULFOXIDE REDUCTASE"/>
    <property type="match status" value="1"/>
</dbReference>
<organism evidence="7 8">
    <name type="scientific">Paenalkalicoccus suaedae</name>
    <dbReference type="NCBI Taxonomy" id="2592382"/>
    <lineage>
        <taxon>Bacteria</taxon>
        <taxon>Bacillati</taxon>
        <taxon>Bacillota</taxon>
        <taxon>Bacilli</taxon>
        <taxon>Bacillales</taxon>
        <taxon>Bacillaceae</taxon>
        <taxon>Paenalkalicoccus</taxon>
    </lineage>
</organism>
<evidence type="ECO:0000256" key="4">
    <source>
        <dbReference type="ARBA" id="ARBA00047806"/>
    </source>
</evidence>
<keyword evidence="3" id="KW-0560">Oxidoreductase</keyword>
<protein>
    <recommendedName>
        <fullName evidence="2">peptide-methionine (S)-S-oxide reductase</fullName>
        <ecNumber evidence="2">1.8.4.11</ecNumber>
    </recommendedName>
</protein>
<evidence type="ECO:0000313" key="8">
    <source>
        <dbReference type="Proteomes" id="UP000318138"/>
    </source>
</evidence>
<keyword evidence="8" id="KW-1185">Reference proteome</keyword>
<dbReference type="EC" id="1.8.4.11" evidence="2"/>
<reference evidence="8" key="1">
    <citation type="submission" date="2019-07" db="EMBL/GenBank/DDBJ databases">
        <title>Bacillus alkalisoli sp. nov. isolated from saline soil.</title>
        <authorList>
            <person name="Sun J.-Q."/>
            <person name="Xu L."/>
        </authorList>
    </citation>
    <scope>NUCLEOTIDE SEQUENCE [LARGE SCALE GENOMIC DNA]</scope>
    <source>
        <strain evidence="8">M4U3P1</strain>
    </source>
</reference>